<dbReference type="InterPro" id="IPR021560">
    <property type="entry name" value="DUF3021"/>
</dbReference>
<feature type="transmembrane region" description="Helical" evidence="1">
    <location>
        <begin position="68"/>
        <end position="84"/>
    </location>
</feature>
<dbReference type="Pfam" id="PF11457">
    <property type="entry name" value="DUF3021"/>
    <property type="match status" value="1"/>
</dbReference>
<feature type="transmembrane region" description="Helical" evidence="1">
    <location>
        <begin position="37"/>
        <end position="56"/>
    </location>
</feature>
<sequence>MGRVTGVKRRWLIPWCNAREHAPIPDLSWRYKLPLKAALLAGIPLVIMTAIGASVLMQGQTADRRSTLAVGVIVAAVSGGTVIYRIDRWSLPKQSLAHLELMALFLSGWFPLDSAAGVLAVIGILAATGAVLWTAVYTAFRLISAGGPDADGRTR</sequence>
<name>A0A4Y4BYG2_9CORY</name>
<accession>A0A4Y4BYG2</accession>
<evidence type="ECO:0000256" key="1">
    <source>
        <dbReference type="SAM" id="Phobius"/>
    </source>
</evidence>
<dbReference type="EMBL" id="BJNT01000008">
    <property type="protein sequence ID" value="GEC85861.1"/>
    <property type="molecule type" value="Genomic_DNA"/>
</dbReference>
<feature type="transmembrane region" description="Helical" evidence="1">
    <location>
        <begin position="118"/>
        <end position="140"/>
    </location>
</feature>
<gene>
    <name evidence="2" type="ORF">CVA01_11750</name>
</gene>
<comment type="caution">
    <text evidence="2">The sequence shown here is derived from an EMBL/GenBank/DDBJ whole genome shotgun (WGS) entry which is preliminary data.</text>
</comment>
<evidence type="ECO:0000313" key="3">
    <source>
        <dbReference type="Proteomes" id="UP000319986"/>
    </source>
</evidence>
<dbReference type="AlphaFoldDB" id="A0A4Y4BYG2"/>
<keyword evidence="1" id="KW-0812">Transmembrane</keyword>
<evidence type="ECO:0000313" key="2">
    <source>
        <dbReference type="EMBL" id="GEC85861.1"/>
    </source>
</evidence>
<reference evidence="2 3" key="1">
    <citation type="submission" date="2019-06" db="EMBL/GenBank/DDBJ databases">
        <title>Whole genome shotgun sequence of Corynebacterium variabile NBRC 15286.</title>
        <authorList>
            <person name="Hosoyama A."/>
            <person name="Uohara A."/>
            <person name="Ohji S."/>
            <person name="Ichikawa N."/>
        </authorList>
    </citation>
    <scope>NUCLEOTIDE SEQUENCE [LARGE SCALE GENOMIC DNA]</scope>
    <source>
        <strain evidence="2 3">NBRC 15286</strain>
    </source>
</reference>
<dbReference type="Proteomes" id="UP000319986">
    <property type="component" value="Unassembled WGS sequence"/>
</dbReference>
<protein>
    <submittedName>
        <fullName evidence="2">Uncharacterized protein</fullName>
    </submittedName>
</protein>
<proteinExistence type="predicted"/>
<organism evidence="2 3">
    <name type="scientific">Corynebacterium variabile</name>
    <dbReference type="NCBI Taxonomy" id="1727"/>
    <lineage>
        <taxon>Bacteria</taxon>
        <taxon>Bacillati</taxon>
        <taxon>Actinomycetota</taxon>
        <taxon>Actinomycetes</taxon>
        <taxon>Mycobacteriales</taxon>
        <taxon>Corynebacteriaceae</taxon>
        <taxon>Corynebacterium</taxon>
    </lineage>
</organism>
<keyword evidence="1" id="KW-0472">Membrane</keyword>
<keyword evidence="1" id="KW-1133">Transmembrane helix</keyword>